<dbReference type="PANTHER" id="PTHR31636">
    <property type="entry name" value="OSJNBA0084A10.13 PROTEIN-RELATED"/>
    <property type="match status" value="1"/>
</dbReference>
<proteinExistence type="inferred from homology"/>
<feature type="region of interest" description="Leucine repeat II (LRII)" evidence="3">
    <location>
        <begin position="386"/>
        <end position="418"/>
    </location>
</feature>
<dbReference type="Proteomes" id="UP001396334">
    <property type="component" value="Unassembled WGS sequence"/>
</dbReference>
<dbReference type="InterPro" id="IPR005202">
    <property type="entry name" value="TF_GRAS"/>
</dbReference>
<evidence type="ECO:0000313" key="6">
    <source>
        <dbReference type="Proteomes" id="UP001396334"/>
    </source>
</evidence>
<dbReference type="EMBL" id="JBBPBN010000030">
    <property type="protein sequence ID" value="KAK9005169.1"/>
    <property type="molecule type" value="Genomic_DNA"/>
</dbReference>
<evidence type="ECO:0000256" key="3">
    <source>
        <dbReference type="PROSITE-ProRule" id="PRU01191"/>
    </source>
</evidence>
<evidence type="ECO:0008006" key="7">
    <source>
        <dbReference type="Google" id="ProtNLM"/>
    </source>
</evidence>
<evidence type="ECO:0000256" key="1">
    <source>
        <dbReference type="ARBA" id="ARBA00023015"/>
    </source>
</evidence>
<evidence type="ECO:0000256" key="2">
    <source>
        <dbReference type="ARBA" id="ARBA00023163"/>
    </source>
</evidence>
<feature type="region of interest" description="Disordered" evidence="4">
    <location>
        <begin position="120"/>
        <end position="150"/>
    </location>
</feature>
<gene>
    <name evidence="5" type="ORF">V6N11_042614</name>
</gene>
<evidence type="ECO:0000256" key="4">
    <source>
        <dbReference type="SAM" id="MobiDB-lite"/>
    </source>
</evidence>
<comment type="caution">
    <text evidence="5">The sequence shown here is derived from an EMBL/GenBank/DDBJ whole genome shotgun (WGS) entry which is preliminary data.</text>
</comment>
<feature type="region of interest" description="VHIID" evidence="3">
    <location>
        <begin position="305"/>
        <end position="370"/>
    </location>
</feature>
<organism evidence="5 6">
    <name type="scientific">Hibiscus sabdariffa</name>
    <name type="common">roselle</name>
    <dbReference type="NCBI Taxonomy" id="183260"/>
    <lineage>
        <taxon>Eukaryota</taxon>
        <taxon>Viridiplantae</taxon>
        <taxon>Streptophyta</taxon>
        <taxon>Embryophyta</taxon>
        <taxon>Tracheophyta</taxon>
        <taxon>Spermatophyta</taxon>
        <taxon>Magnoliopsida</taxon>
        <taxon>eudicotyledons</taxon>
        <taxon>Gunneridae</taxon>
        <taxon>Pentapetalae</taxon>
        <taxon>rosids</taxon>
        <taxon>malvids</taxon>
        <taxon>Malvales</taxon>
        <taxon>Malvaceae</taxon>
        <taxon>Malvoideae</taxon>
        <taxon>Hibiscus</taxon>
    </lineage>
</organism>
<reference evidence="5 6" key="1">
    <citation type="journal article" date="2024" name="G3 (Bethesda)">
        <title>Genome assembly of Hibiscus sabdariffa L. provides insights into metabolisms of medicinal natural products.</title>
        <authorList>
            <person name="Kim T."/>
        </authorList>
    </citation>
    <scope>NUCLEOTIDE SEQUENCE [LARGE SCALE GENOMIC DNA]</scope>
    <source>
        <strain evidence="5">TK-2024</strain>
        <tissue evidence="5">Old leaves</tissue>
    </source>
</reference>
<evidence type="ECO:0000313" key="5">
    <source>
        <dbReference type="EMBL" id="KAK9005169.1"/>
    </source>
</evidence>
<feature type="short sequence motif" description="VHIID" evidence="3">
    <location>
        <begin position="336"/>
        <end position="340"/>
    </location>
</feature>
<dbReference type="PROSITE" id="PS50985">
    <property type="entry name" value="GRAS"/>
    <property type="match status" value="1"/>
</dbReference>
<accession>A0ABR2QXA6</accession>
<feature type="compositionally biased region" description="Low complexity" evidence="4">
    <location>
        <begin position="120"/>
        <end position="140"/>
    </location>
</feature>
<feature type="region of interest" description="SAW" evidence="3">
    <location>
        <begin position="524"/>
        <end position="598"/>
    </location>
</feature>
<dbReference type="Pfam" id="PF03514">
    <property type="entry name" value="GRAS"/>
    <property type="match status" value="1"/>
</dbReference>
<comment type="caution">
    <text evidence="3">Lacks conserved residue(s) required for the propagation of feature annotation.</text>
</comment>
<keyword evidence="1" id="KW-0805">Transcription regulation</keyword>
<keyword evidence="2" id="KW-0804">Transcription</keyword>
<comment type="similarity">
    <text evidence="3">Belongs to the GRAS family.</text>
</comment>
<name>A0ABR2QXA6_9ROSI</name>
<protein>
    <recommendedName>
        <fullName evidence="7">Scarecrow-like transcription factor PAT1</fullName>
    </recommendedName>
</protein>
<keyword evidence="6" id="KW-1185">Reference proteome</keyword>
<feature type="region of interest" description="Leucine repeat I (LRI)" evidence="3">
    <location>
        <begin position="226"/>
        <end position="286"/>
    </location>
</feature>
<sequence>MVGCMECLISLGGWEICPWHLEILSSLIFLLFETLELEDESKEEYIKFSSLMSYSKALLSERFCSVSLHCCKYLNQPVPELEFNCWHPNQSIDLYQSGSDDGSNGVQQLVRILEQYGTLDSSSGLQNSSSTTSFSPDGSPISQQNCSYPSDHHHSAENICGSPISSSCVIDNEHDLGHMMRQLETAMLGTDVDNFDLHAIAASGGATEVSTEAERWKYMMEMIARGDLKELLCACAKAIENKDMYMADCLITQLRQMVSVSGEPMQRLGAYMVEGLVARLASSGSSIYKALRCKEPVSAELLSYMHILYEICPYFKFGYMSANGAIAEAMKEESRVHIIDFQIAQGSQWLTLIHALAARSGGPPSIRITGIDDPTSSFARGGGLEIVGQRLRKLAESCKVPFEFHAAAISGTEVQLDNLRIQPGEAIAVNFAMMLHHMPDESVGTENHRDRLLRLAKSLSPKVVTLVEQEANTNTAPFLPRFVETIDHFLSIFESIDVSLPREHKERINVEQQCLAREIVNIIACEGPERVERHELLGKWRSRFTMAGFTPSPLSSFVNTTIKTLLQSYCDKYTLEERDGVLYLGWMNRALIASCAWRC</sequence>